<reference evidence="3" key="2">
    <citation type="submission" date="2023-06" db="EMBL/GenBank/DDBJ databases">
        <authorList>
            <consortium name="Lawrence Berkeley National Laboratory"/>
            <person name="Mondo S.J."/>
            <person name="Hensen N."/>
            <person name="Bonometti L."/>
            <person name="Westerberg I."/>
            <person name="Brannstrom I.O."/>
            <person name="Guillou S."/>
            <person name="Cros-Aarteil S."/>
            <person name="Calhoun S."/>
            <person name="Haridas S."/>
            <person name="Kuo A."/>
            <person name="Pangilinan J."/>
            <person name="Riley R."/>
            <person name="Labutti K."/>
            <person name="Andreopoulos B."/>
            <person name="Lipzen A."/>
            <person name="Chen C."/>
            <person name="Yanf M."/>
            <person name="Daum C."/>
            <person name="Ng V."/>
            <person name="Clum A."/>
            <person name="Steindorff A."/>
            <person name="Ohm R."/>
            <person name="Martin F."/>
            <person name="Silar P."/>
            <person name="Natvig D."/>
            <person name="Lalanne C."/>
            <person name="Gautier V."/>
            <person name="Ament-Velasquez S.L."/>
            <person name="Kruys A."/>
            <person name="Hutchinson M.I."/>
            <person name="Powell A.J."/>
            <person name="Barry K."/>
            <person name="Miller A.N."/>
            <person name="Grigoriev I.V."/>
            <person name="Debuchy R."/>
            <person name="Gladieux P."/>
            <person name="Thoren M.H."/>
            <person name="Johannesson H."/>
        </authorList>
    </citation>
    <scope>NUCLEOTIDE SEQUENCE</scope>
    <source>
        <strain evidence="3">PSN324</strain>
    </source>
</reference>
<dbReference type="PANTHER" id="PTHR35391:SF7">
    <property type="entry name" value="C2H2-TYPE DOMAIN-CONTAINING PROTEIN"/>
    <property type="match status" value="1"/>
</dbReference>
<dbReference type="Pfam" id="PF26082">
    <property type="entry name" value="zf-C2H2_AcuF"/>
    <property type="match status" value="1"/>
</dbReference>
<dbReference type="InterPro" id="IPR058925">
    <property type="entry name" value="zf-C2H2_AcuF"/>
</dbReference>
<dbReference type="PANTHER" id="PTHR35391">
    <property type="entry name" value="C2H2-TYPE DOMAIN-CONTAINING PROTEIN-RELATED"/>
    <property type="match status" value="1"/>
</dbReference>
<evidence type="ECO:0000256" key="1">
    <source>
        <dbReference type="SAM" id="MobiDB-lite"/>
    </source>
</evidence>
<feature type="compositionally biased region" description="Low complexity" evidence="1">
    <location>
        <begin position="290"/>
        <end position="300"/>
    </location>
</feature>
<protein>
    <recommendedName>
        <fullName evidence="2">Oxidoreductase acuF-like C2H2 type zinc-finger domain-containing protein</fullName>
    </recommendedName>
</protein>
<dbReference type="EMBL" id="MU865150">
    <property type="protein sequence ID" value="KAK4456932.1"/>
    <property type="molecule type" value="Genomic_DNA"/>
</dbReference>
<evidence type="ECO:0000313" key="4">
    <source>
        <dbReference type="Proteomes" id="UP001321749"/>
    </source>
</evidence>
<feature type="region of interest" description="Disordered" evidence="1">
    <location>
        <begin position="272"/>
        <end position="325"/>
    </location>
</feature>
<dbReference type="AlphaFoldDB" id="A0AAV9H849"/>
<organism evidence="3 4">
    <name type="scientific">Cladorrhinum samala</name>
    <dbReference type="NCBI Taxonomy" id="585594"/>
    <lineage>
        <taxon>Eukaryota</taxon>
        <taxon>Fungi</taxon>
        <taxon>Dikarya</taxon>
        <taxon>Ascomycota</taxon>
        <taxon>Pezizomycotina</taxon>
        <taxon>Sordariomycetes</taxon>
        <taxon>Sordariomycetidae</taxon>
        <taxon>Sordariales</taxon>
        <taxon>Podosporaceae</taxon>
        <taxon>Cladorrhinum</taxon>
    </lineage>
</organism>
<evidence type="ECO:0000313" key="3">
    <source>
        <dbReference type="EMBL" id="KAK4456932.1"/>
    </source>
</evidence>
<feature type="domain" description="Oxidoreductase acuF-like C2H2 type zinc-finger" evidence="2">
    <location>
        <begin position="351"/>
        <end position="380"/>
    </location>
</feature>
<proteinExistence type="predicted"/>
<gene>
    <name evidence="3" type="ORF">QBC42DRAFT_213855</name>
</gene>
<sequence length="689" mass="77340">MPPKNKGAIERWREDHDKSVAPSLGHTGEFWGVILRLFKVLLQAAKTAPSLTFPAELFPQFVRELQRFYFWGDGFSASQGRLDEILDRSPELRQNTLLVLEQLGQTLSIDLRILLHPTPSWEHHAELVSATGEFDEIHQKWVIALLVTEEAKVDRDMETGSSAGSASSEPELDADDILADITTYNDCLMDLCDALENSSLDRSDDKLPATELEVFAVPPEAQLFCRRIREQYRSLPKYLVERLGTLNAARHSQIRFREERFALNQHDPTLMSGSRSCVSGEPPSEDLLSGAGTATTATGTSRESSLFGKVTAPHEQDSDGGDSISTCRTTDSAIIQGRARVPPMPEQAHRGEPFICTVCYSEVTGVTSRREWKKHVFADLRPYCCIFEECPCVEQGAAVLHQSSKEWSRQEHRLGNVNWKSQSCPFCDPSSHWDDRKDFFNHVSRHLREVAVAALPATSFEDGDDDGDSCGESEAEVEAEVKEGPGQAIAENLSRFDRPGKKPAATSPRRHFSCPFYKFDSTTYRTCGKMILRYMSDVRVHLLRTHYEAVFCPACKLVFVGRSRFKMRDDHLTLRECYPNPSPDPIRITPEKLELIRGRHGMPEIAPFPDLSHTERRWYGIWQICFPGSPFPRSVWLDESTDPNSESGDASATRPANFHIGHGDPPSIFGPGPSTAEMARFRITGETIP</sequence>
<comment type="caution">
    <text evidence="3">The sequence shown here is derived from an EMBL/GenBank/DDBJ whole genome shotgun (WGS) entry which is preliminary data.</text>
</comment>
<dbReference type="Proteomes" id="UP001321749">
    <property type="component" value="Unassembled WGS sequence"/>
</dbReference>
<keyword evidence="4" id="KW-1185">Reference proteome</keyword>
<reference evidence="3" key="1">
    <citation type="journal article" date="2023" name="Mol. Phylogenet. Evol.">
        <title>Genome-scale phylogeny and comparative genomics of the fungal order Sordariales.</title>
        <authorList>
            <person name="Hensen N."/>
            <person name="Bonometti L."/>
            <person name="Westerberg I."/>
            <person name="Brannstrom I.O."/>
            <person name="Guillou S."/>
            <person name="Cros-Aarteil S."/>
            <person name="Calhoun S."/>
            <person name="Haridas S."/>
            <person name="Kuo A."/>
            <person name="Mondo S."/>
            <person name="Pangilinan J."/>
            <person name="Riley R."/>
            <person name="LaButti K."/>
            <person name="Andreopoulos B."/>
            <person name="Lipzen A."/>
            <person name="Chen C."/>
            <person name="Yan M."/>
            <person name="Daum C."/>
            <person name="Ng V."/>
            <person name="Clum A."/>
            <person name="Steindorff A."/>
            <person name="Ohm R.A."/>
            <person name="Martin F."/>
            <person name="Silar P."/>
            <person name="Natvig D.O."/>
            <person name="Lalanne C."/>
            <person name="Gautier V."/>
            <person name="Ament-Velasquez S.L."/>
            <person name="Kruys A."/>
            <person name="Hutchinson M.I."/>
            <person name="Powell A.J."/>
            <person name="Barry K."/>
            <person name="Miller A.N."/>
            <person name="Grigoriev I.V."/>
            <person name="Debuchy R."/>
            <person name="Gladieux P."/>
            <person name="Hiltunen Thoren M."/>
            <person name="Johannesson H."/>
        </authorList>
    </citation>
    <scope>NUCLEOTIDE SEQUENCE</scope>
    <source>
        <strain evidence="3">PSN324</strain>
    </source>
</reference>
<evidence type="ECO:0000259" key="2">
    <source>
        <dbReference type="Pfam" id="PF26082"/>
    </source>
</evidence>
<name>A0AAV9H849_9PEZI</name>
<accession>A0AAV9H849</accession>